<dbReference type="FunFam" id="3.30.40.10:FF:000230">
    <property type="entry name" value="RBR-type E3 ubiquitin transferase"/>
    <property type="match status" value="1"/>
</dbReference>
<dbReference type="PANTHER" id="PTHR11685">
    <property type="entry name" value="RBR FAMILY RING FINGER AND IBR DOMAIN-CONTAINING"/>
    <property type="match status" value="1"/>
</dbReference>
<dbReference type="EC" id="2.3.2.31" evidence="6"/>
<dbReference type="GO" id="GO:0061630">
    <property type="term" value="F:ubiquitin protein ligase activity"/>
    <property type="evidence" value="ECO:0007669"/>
    <property type="project" value="UniProtKB-EC"/>
</dbReference>
<dbReference type="GO" id="GO:0008270">
    <property type="term" value="F:zinc ion binding"/>
    <property type="evidence" value="ECO:0007669"/>
    <property type="project" value="UniProtKB-KW"/>
</dbReference>
<evidence type="ECO:0000256" key="11">
    <source>
        <dbReference type="ARBA" id="ARBA00022786"/>
    </source>
</evidence>
<dbReference type="InterPro" id="IPR044066">
    <property type="entry name" value="TRIAD_supradom"/>
</dbReference>
<dbReference type="InterPro" id="IPR002867">
    <property type="entry name" value="IBR_dom"/>
</dbReference>
<evidence type="ECO:0000256" key="10">
    <source>
        <dbReference type="ARBA" id="ARBA00022771"/>
    </source>
</evidence>
<protein>
    <recommendedName>
        <fullName evidence="6">RBR-type E3 ubiquitin transferase</fullName>
        <ecNumber evidence="6">2.3.2.31</ecNumber>
    </recommendedName>
</protein>
<feature type="domain" description="RING-type" evidence="15">
    <location>
        <begin position="141"/>
        <end position="186"/>
    </location>
</feature>
<sequence length="267" mass="31015">MGKLLMKKNNNSSKKDETRPLLLKAEEESEEEENYFFNKNELQGKLQMINNNNSYKKVETLVPPILEEDSSHKKAETLSVSEEDKKENYFPSPIINNNSHKKAETLSILEEEEEEDNYFSASEEEEILSDYYEAEDSFYVCQICFESNSLYDSFEVKGCSHFYCTECIINYIKSKLEDNVTLIPCPDVNCEGRLDPDFCREILPLSLFYRWGTALCESAVTSHEKFYCPYKDCSALLIKDDHQLLLNEGLTNFLCPICNRNFCLQCK</sequence>
<dbReference type="EMBL" id="AWWV01016303">
    <property type="protein sequence ID" value="OMO50064.1"/>
    <property type="molecule type" value="Genomic_DNA"/>
</dbReference>
<dbReference type="InterPro" id="IPR013083">
    <property type="entry name" value="Znf_RING/FYVE/PHD"/>
</dbReference>
<dbReference type="OMA" id="CTECIIN"/>
<proteinExistence type="inferred from homology"/>
<evidence type="ECO:0000256" key="6">
    <source>
        <dbReference type="ARBA" id="ARBA00012251"/>
    </source>
</evidence>
<dbReference type="Gramene" id="OMO50064">
    <property type="protein sequence ID" value="OMO50064"/>
    <property type="gene ID" value="CCACVL1_30651"/>
</dbReference>
<keyword evidence="9" id="KW-0677">Repeat</keyword>
<dbReference type="Pfam" id="PF01485">
    <property type="entry name" value="IBR"/>
    <property type="match status" value="1"/>
</dbReference>
<comment type="caution">
    <text evidence="17">The sequence shown here is derived from an EMBL/GenBank/DDBJ whole genome shotgun (WGS) entry which is preliminary data.</text>
</comment>
<dbReference type="Proteomes" id="UP000188268">
    <property type="component" value="Unassembled WGS sequence"/>
</dbReference>
<dbReference type="Gene3D" id="3.30.40.10">
    <property type="entry name" value="Zinc/RING finger domain, C3HC4 (zinc finger)"/>
    <property type="match status" value="1"/>
</dbReference>
<keyword evidence="7" id="KW-0808">Transferase</keyword>
<evidence type="ECO:0000259" key="16">
    <source>
        <dbReference type="PROSITE" id="PS51873"/>
    </source>
</evidence>
<keyword evidence="11" id="KW-0833">Ubl conjugation pathway</keyword>
<evidence type="ECO:0000256" key="2">
    <source>
        <dbReference type="ARBA" id="ARBA00001947"/>
    </source>
</evidence>
<evidence type="ECO:0000313" key="17">
    <source>
        <dbReference type="EMBL" id="OMO50064.1"/>
    </source>
</evidence>
<dbReference type="SUPFAM" id="SSF57850">
    <property type="entry name" value="RING/U-box"/>
    <property type="match status" value="1"/>
</dbReference>
<keyword evidence="8" id="KW-0479">Metal-binding</keyword>
<evidence type="ECO:0000256" key="14">
    <source>
        <dbReference type="SAM" id="MobiDB-lite"/>
    </source>
</evidence>
<accession>A0A1R3FW53</accession>
<keyword evidence="12" id="KW-0862">Zinc</keyword>
<comment type="similarity">
    <text evidence="5">Belongs to the RBR family. Ariadne subfamily.</text>
</comment>
<evidence type="ECO:0000256" key="12">
    <source>
        <dbReference type="ARBA" id="ARBA00022833"/>
    </source>
</evidence>
<evidence type="ECO:0000256" key="8">
    <source>
        <dbReference type="ARBA" id="ARBA00022723"/>
    </source>
</evidence>
<evidence type="ECO:0000313" key="18">
    <source>
        <dbReference type="Proteomes" id="UP000188268"/>
    </source>
</evidence>
<dbReference type="STRING" id="210143.A0A1R3FW53"/>
<dbReference type="InterPro" id="IPR001841">
    <property type="entry name" value="Znf_RING"/>
</dbReference>
<feature type="region of interest" description="Disordered" evidence="14">
    <location>
        <begin position="1"/>
        <end position="21"/>
    </location>
</feature>
<dbReference type="InterPro" id="IPR031127">
    <property type="entry name" value="E3_UB_ligase_RBR"/>
</dbReference>
<dbReference type="PROSITE" id="PS00518">
    <property type="entry name" value="ZF_RING_1"/>
    <property type="match status" value="1"/>
</dbReference>
<evidence type="ECO:0000259" key="15">
    <source>
        <dbReference type="PROSITE" id="PS50089"/>
    </source>
</evidence>
<evidence type="ECO:0000256" key="13">
    <source>
        <dbReference type="PROSITE-ProRule" id="PRU00175"/>
    </source>
</evidence>
<keyword evidence="10 13" id="KW-0863">Zinc-finger</keyword>
<reference evidence="17 18" key="1">
    <citation type="submission" date="2013-09" db="EMBL/GenBank/DDBJ databases">
        <title>Corchorus capsularis genome sequencing.</title>
        <authorList>
            <person name="Alam M."/>
            <person name="Haque M.S."/>
            <person name="Islam M.S."/>
            <person name="Emdad E.M."/>
            <person name="Islam M.M."/>
            <person name="Ahmed B."/>
            <person name="Halim A."/>
            <person name="Hossen Q.M.M."/>
            <person name="Hossain M.Z."/>
            <person name="Ahmed R."/>
            <person name="Khan M.M."/>
            <person name="Islam R."/>
            <person name="Rashid M.M."/>
            <person name="Khan S.A."/>
            <person name="Rahman M.S."/>
            <person name="Alam M."/>
        </authorList>
    </citation>
    <scope>NUCLEOTIDE SEQUENCE [LARGE SCALE GENOMIC DNA]</scope>
    <source>
        <strain evidence="18">cv. CVL-1</strain>
        <tissue evidence="17">Whole seedling</tissue>
    </source>
</reference>
<evidence type="ECO:0000256" key="1">
    <source>
        <dbReference type="ARBA" id="ARBA00001798"/>
    </source>
</evidence>
<comment type="catalytic activity">
    <reaction evidence="1">
        <text>[E2 ubiquitin-conjugating enzyme]-S-ubiquitinyl-L-cysteine + [acceptor protein]-L-lysine = [E2 ubiquitin-conjugating enzyme]-L-cysteine + [acceptor protein]-N(6)-ubiquitinyl-L-lysine.</text>
        <dbReference type="EC" id="2.3.2.31"/>
    </reaction>
</comment>
<dbReference type="InterPro" id="IPR017907">
    <property type="entry name" value="Znf_RING_CS"/>
</dbReference>
<keyword evidence="18" id="KW-1185">Reference proteome</keyword>
<comment type="function">
    <text evidence="3">Might act as an E3 ubiquitin-protein ligase, or as part of E3 complex, which accepts ubiquitin from specific E2 ubiquitin-conjugating enzymes and then transfers it to substrates.</text>
</comment>
<evidence type="ECO:0000256" key="3">
    <source>
        <dbReference type="ARBA" id="ARBA00003976"/>
    </source>
</evidence>
<evidence type="ECO:0000256" key="9">
    <source>
        <dbReference type="ARBA" id="ARBA00022737"/>
    </source>
</evidence>
<evidence type="ECO:0000256" key="4">
    <source>
        <dbReference type="ARBA" id="ARBA00004906"/>
    </source>
</evidence>
<feature type="domain" description="RING-type" evidence="16">
    <location>
        <begin position="137"/>
        <end position="267"/>
    </location>
</feature>
<dbReference type="PROSITE" id="PS51873">
    <property type="entry name" value="TRIAD"/>
    <property type="match status" value="1"/>
</dbReference>
<name>A0A1R3FW53_COCAP</name>
<gene>
    <name evidence="17" type="ORF">CCACVL1_30651</name>
</gene>
<dbReference type="OrthoDB" id="10009520at2759"/>
<dbReference type="PROSITE" id="PS50089">
    <property type="entry name" value="ZF_RING_2"/>
    <property type="match status" value="1"/>
</dbReference>
<dbReference type="GO" id="GO:0016567">
    <property type="term" value="P:protein ubiquitination"/>
    <property type="evidence" value="ECO:0007669"/>
    <property type="project" value="UniProtKB-UniPathway"/>
</dbReference>
<dbReference type="UniPathway" id="UPA00143"/>
<organism evidence="17 18">
    <name type="scientific">Corchorus capsularis</name>
    <name type="common">Jute</name>
    <dbReference type="NCBI Taxonomy" id="210143"/>
    <lineage>
        <taxon>Eukaryota</taxon>
        <taxon>Viridiplantae</taxon>
        <taxon>Streptophyta</taxon>
        <taxon>Embryophyta</taxon>
        <taxon>Tracheophyta</taxon>
        <taxon>Spermatophyta</taxon>
        <taxon>Magnoliopsida</taxon>
        <taxon>eudicotyledons</taxon>
        <taxon>Gunneridae</taxon>
        <taxon>Pentapetalae</taxon>
        <taxon>rosids</taxon>
        <taxon>malvids</taxon>
        <taxon>Malvales</taxon>
        <taxon>Malvaceae</taxon>
        <taxon>Grewioideae</taxon>
        <taxon>Apeibeae</taxon>
        <taxon>Corchorus</taxon>
    </lineage>
</organism>
<comment type="cofactor">
    <cofactor evidence="2">
        <name>Zn(2+)</name>
        <dbReference type="ChEBI" id="CHEBI:29105"/>
    </cofactor>
</comment>
<evidence type="ECO:0000256" key="5">
    <source>
        <dbReference type="ARBA" id="ARBA00005884"/>
    </source>
</evidence>
<evidence type="ECO:0000256" key="7">
    <source>
        <dbReference type="ARBA" id="ARBA00022679"/>
    </source>
</evidence>
<comment type="pathway">
    <text evidence="4">Protein modification; protein ubiquitination.</text>
</comment>
<dbReference type="AlphaFoldDB" id="A0A1R3FW53"/>
<feature type="non-terminal residue" evidence="17">
    <location>
        <position position="267"/>
    </location>
</feature>